<accession>A0A7C4BCS9</accession>
<name>A0A7C4BCS9_9CREN</name>
<dbReference type="Gene3D" id="1.10.3720.10">
    <property type="entry name" value="MetI-like"/>
    <property type="match status" value="1"/>
</dbReference>
<gene>
    <name evidence="12" type="primary">pstC</name>
    <name evidence="12" type="ORF">ENV14_07315</name>
</gene>
<feature type="domain" description="ABC transmembrane type-1" evidence="11">
    <location>
        <begin position="70"/>
        <end position="294"/>
    </location>
</feature>
<evidence type="ECO:0000256" key="4">
    <source>
        <dbReference type="ARBA" id="ARBA00022475"/>
    </source>
</evidence>
<evidence type="ECO:0000256" key="6">
    <source>
        <dbReference type="ARBA" id="ARBA00022692"/>
    </source>
</evidence>
<proteinExistence type="inferred from homology"/>
<evidence type="ECO:0000313" key="12">
    <source>
        <dbReference type="EMBL" id="HGI88174.1"/>
    </source>
</evidence>
<organism evidence="12">
    <name type="scientific">Ignisphaera aggregans</name>
    <dbReference type="NCBI Taxonomy" id="334771"/>
    <lineage>
        <taxon>Archaea</taxon>
        <taxon>Thermoproteota</taxon>
        <taxon>Thermoprotei</taxon>
        <taxon>Desulfurococcales</taxon>
        <taxon>Desulfurococcaceae</taxon>
        <taxon>Ignisphaera</taxon>
    </lineage>
</organism>
<keyword evidence="8 9" id="KW-0472">Membrane</keyword>
<dbReference type="PANTHER" id="PTHR30425">
    <property type="entry name" value="PHOSPHATE TRANSPORT SYSTEM PERMEASE PROTEIN PST"/>
    <property type="match status" value="1"/>
</dbReference>
<evidence type="ECO:0000256" key="5">
    <source>
        <dbReference type="ARBA" id="ARBA00022592"/>
    </source>
</evidence>
<dbReference type="AlphaFoldDB" id="A0A7C4BCS9"/>
<sequence length="309" mass="33463">MVSVVKPSKRDKLFFLSLLPLSVSLLAILILSVTTIVLRSLDSFQHFGFQLITSSVWNPEKEVYGLLAPIIGSLATSALAVLTALVLSLPLSIMIAEYLRGFAKSVVSSVVELMGGMPTIIYAVWASQYLVPFLKQLAMEPLHRALPFIPLFSCRPITGFSIFAAGIAIGISIVPYVTALILEAYQSIPMMYREACYGIGATKYETVRVMISLARPAIIAALILGFARALGETTIAVATVGNSMYLSSCLFAPGYTVSALIASQFANAYLYQYAETVLYSSILVVVVTAIALSFYGSTTIVRWRSRIVV</sequence>
<comment type="caution">
    <text evidence="12">The sequence shown here is derived from an EMBL/GenBank/DDBJ whole genome shotgun (WGS) entry which is preliminary data.</text>
</comment>
<keyword evidence="3 9" id="KW-0813">Transport</keyword>
<feature type="transmembrane region" description="Helical" evidence="9">
    <location>
        <begin position="101"/>
        <end position="125"/>
    </location>
</feature>
<dbReference type="PANTHER" id="PTHR30425:SF1">
    <property type="entry name" value="PHOSPHATE TRANSPORT SYSTEM PERMEASE PROTEIN PSTC"/>
    <property type="match status" value="1"/>
</dbReference>
<dbReference type="InterPro" id="IPR011864">
    <property type="entry name" value="Phosphate_PstC"/>
</dbReference>
<dbReference type="EMBL" id="DTFF01000063">
    <property type="protein sequence ID" value="HGI88174.1"/>
    <property type="molecule type" value="Genomic_DNA"/>
</dbReference>
<dbReference type="SUPFAM" id="SSF161098">
    <property type="entry name" value="MetI-like"/>
    <property type="match status" value="1"/>
</dbReference>
<reference evidence="12" key="1">
    <citation type="journal article" date="2020" name="mSystems">
        <title>Genome- and Community-Level Interaction Insights into Carbon Utilization and Element Cycling Functions of Hydrothermarchaeota in Hydrothermal Sediment.</title>
        <authorList>
            <person name="Zhou Z."/>
            <person name="Liu Y."/>
            <person name="Xu W."/>
            <person name="Pan J."/>
            <person name="Luo Z.H."/>
            <person name="Li M."/>
        </authorList>
    </citation>
    <scope>NUCLEOTIDE SEQUENCE [LARGE SCALE GENOMIC DNA]</scope>
    <source>
        <strain evidence="12">SpSt-732</strain>
    </source>
</reference>
<dbReference type="CDD" id="cd06261">
    <property type="entry name" value="TM_PBP2"/>
    <property type="match status" value="1"/>
</dbReference>
<keyword evidence="6 9" id="KW-0812">Transmembrane</keyword>
<keyword evidence="5 10" id="KW-0592">Phosphate transport</keyword>
<keyword evidence="7 9" id="KW-1133">Transmembrane helix</keyword>
<evidence type="ECO:0000259" key="11">
    <source>
        <dbReference type="PROSITE" id="PS50928"/>
    </source>
</evidence>
<feature type="transmembrane region" description="Helical" evidence="9">
    <location>
        <begin position="160"/>
        <end position="182"/>
    </location>
</feature>
<dbReference type="InterPro" id="IPR035906">
    <property type="entry name" value="MetI-like_sf"/>
</dbReference>
<dbReference type="PROSITE" id="PS50928">
    <property type="entry name" value="ABC_TM1"/>
    <property type="match status" value="1"/>
</dbReference>
<dbReference type="Pfam" id="PF00528">
    <property type="entry name" value="BPD_transp_1"/>
    <property type="match status" value="1"/>
</dbReference>
<dbReference type="NCBIfam" id="TIGR02138">
    <property type="entry name" value="phosphate_pstC"/>
    <property type="match status" value="1"/>
</dbReference>
<feature type="transmembrane region" description="Helical" evidence="9">
    <location>
        <begin position="213"/>
        <end position="230"/>
    </location>
</feature>
<feature type="transmembrane region" description="Helical" evidence="9">
    <location>
        <begin position="250"/>
        <end position="270"/>
    </location>
</feature>
<evidence type="ECO:0000256" key="8">
    <source>
        <dbReference type="ARBA" id="ARBA00023136"/>
    </source>
</evidence>
<feature type="transmembrane region" description="Helical" evidence="9">
    <location>
        <begin position="63"/>
        <end position="89"/>
    </location>
</feature>
<dbReference type="GO" id="GO:0006817">
    <property type="term" value="P:phosphate ion transport"/>
    <property type="evidence" value="ECO:0007669"/>
    <property type="project" value="UniProtKB-KW"/>
</dbReference>
<evidence type="ECO:0000256" key="2">
    <source>
        <dbReference type="ARBA" id="ARBA00007069"/>
    </source>
</evidence>
<comment type="function">
    <text evidence="10">Part of the binding-protein-dependent transport system for phosphate; probably responsible for the translocation of the substrate across the membrane.</text>
</comment>
<evidence type="ECO:0000256" key="1">
    <source>
        <dbReference type="ARBA" id="ARBA00004651"/>
    </source>
</evidence>
<evidence type="ECO:0000256" key="7">
    <source>
        <dbReference type="ARBA" id="ARBA00022989"/>
    </source>
</evidence>
<evidence type="ECO:0000256" key="9">
    <source>
        <dbReference type="RuleBase" id="RU363032"/>
    </source>
</evidence>
<dbReference type="InterPro" id="IPR000515">
    <property type="entry name" value="MetI-like"/>
</dbReference>
<dbReference type="GO" id="GO:0005315">
    <property type="term" value="F:phosphate transmembrane transporter activity"/>
    <property type="evidence" value="ECO:0007669"/>
    <property type="project" value="InterPro"/>
</dbReference>
<evidence type="ECO:0000256" key="10">
    <source>
        <dbReference type="RuleBase" id="RU363054"/>
    </source>
</evidence>
<keyword evidence="4 10" id="KW-1003">Cell membrane</keyword>
<feature type="transmembrane region" description="Helical" evidence="9">
    <location>
        <begin position="277"/>
        <end position="296"/>
    </location>
</feature>
<evidence type="ECO:0000256" key="3">
    <source>
        <dbReference type="ARBA" id="ARBA00022448"/>
    </source>
</evidence>
<protein>
    <recommendedName>
        <fullName evidence="10">Phosphate transport system permease protein</fullName>
    </recommendedName>
</protein>
<dbReference type="InterPro" id="IPR051124">
    <property type="entry name" value="Phosphate_Transport_Permease"/>
</dbReference>
<comment type="subcellular location">
    <subcellularLocation>
        <location evidence="1 9">Cell membrane</location>
        <topology evidence="1 9">Multi-pass membrane protein</topology>
    </subcellularLocation>
</comment>
<dbReference type="GO" id="GO:0005886">
    <property type="term" value="C:plasma membrane"/>
    <property type="evidence" value="ECO:0007669"/>
    <property type="project" value="UniProtKB-SubCell"/>
</dbReference>
<comment type="similarity">
    <text evidence="2 10">Belongs to the binding-protein-dependent transport system permease family. CysTW subfamily.</text>
</comment>